<dbReference type="InterPro" id="IPR029044">
    <property type="entry name" value="Nucleotide-diphossugar_trans"/>
</dbReference>
<evidence type="ECO:0000256" key="1">
    <source>
        <dbReference type="ARBA" id="ARBA00006739"/>
    </source>
</evidence>
<reference evidence="5 6" key="1">
    <citation type="submission" date="2018-02" db="EMBL/GenBank/DDBJ databases">
        <title>novel marine gammaproteobacteria from coastal saline agro ecosystem.</title>
        <authorList>
            <person name="Krishnan R."/>
            <person name="Ramesh Kumar N."/>
        </authorList>
    </citation>
    <scope>NUCLEOTIDE SEQUENCE [LARGE SCALE GENOMIC DNA]</scope>
    <source>
        <strain evidence="5 6">228</strain>
    </source>
</reference>
<proteinExistence type="inferred from homology"/>
<feature type="domain" description="Glycosyltransferase 2-like" evidence="4">
    <location>
        <begin position="371"/>
        <end position="482"/>
    </location>
</feature>
<comment type="caution">
    <text evidence="5">The sequence shown here is derived from an EMBL/GenBank/DDBJ whole genome shotgun (WGS) entry which is preliminary data.</text>
</comment>
<dbReference type="Pfam" id="PF00535">
    <property type="entry name" value="Glycos_transf_2"/>
    <property type="match status" value="1"/>
</dbReference>
<protein>
    <recommendedName>
        <fullName evidence="4">Glycosyltransferase 2-like domain-containing protein</fullName>
    </recommendedName>
</protein>
<comment type="similarity">
    <text evidence="1">Belongs to the glycosyltransferase 2 family.</text>
</comment>
<dbReference type="Gene3D" id="3.90.550.10">
    <property type="entry name" value="Spore Coat Polysaccharide Biosynthesis Protein SpsA, Chain A"/>
    <property type="match status" value="1"/>
</dbReference>
<dbReference type="AlphaFoldDB" id="A0A2S5KJF5"/>
<name>A0A2S5KJF5_9PROT</name>
<evidence type="ECO:0000259" key="4">
    <source>
        <dbReference type="Pfam" id="PF00535"/>
    </source>
</evidence>
<organism evidence="5 6">
    <name type="scientific">Proteobacteria bacterium 228</name>
    <dbReference type="NCBI Taxonomy" id="2083153"/>
    <lineage>
        <taxon>Bacteria</taxon>
        <taxon>Pseudomonadati</taxon>
        <taxon>Pseudomonadota</taxon>
    </lineage>
</organism>
<dbReference type="InterPro" id="IPR001173">
    <property type="entry name" value="Glyco_trans_2-like"/>
</dbReference>
<evidence type="ECO:0000256" key="3">
    <source>
        <dbReference type="ARBA" id="ARBA00022679"/>
    </source>
</evidence>
<gene>
    <name evidence="5" type="ORF">C4K68_25335</name>
</gene>
<dbReference type="GO" id="GO:0016757">
    <property type="term" value="F:glycosyltransferase activity"/>
    <property type="evidence" value="ECO:0007669"/>
    <property type="project" value="UniProtKB-KW"/>
</dbReference>
<sequence length="643" mass="71519">MMSENITSESQQIEEIHQETWGSPIGYLDGVTDGCIYGWCYSGIVGQAQRLTIKVDGETVSHIWADQYRKDLETAGYNAGLCAFMWKIPESLRDGAEHSISIYSTESAEINNSPIRVFGTPLDTRAVQKVSGGPESLLLSNLIVNPELSGIESIKKTVVKGANTVAPSWELFSDSDSAGYIAYWPMVTEAFESEYLTTVRLKSRKTVKLLRIISNFNIPNCYLISPTQFSLFYKNHNKSGSNQLVVKIGITSDDGKFSAVFKDKITLSPLEGRDYSVNIPANSLNSLHRSEGTLNILLECSGDIDIELGKFSFGCSLKEKVFHQYTSGTFEDSIIENQYQELIDFALSKALPEKSNLQKWKCYPGQQLPEIVVPVYDALEHVQICLNSIVDNTEYPHILTIVNDGSTPETAAWLDNFGKDKPWVKVLHNSDNIGYTRTINRAIRESTGSSIVLLNSDTIVSNGWLANLVEVAYADDDIGIVGPLSNAASWQSVPDIKDPSGAWAINQLPAGTSVNDYASIISSFNFTNHPEVPILNGFCFFIKRKVIDTIGLFDEISFPQGYGEENDFCFRAIDAGYKLKIATNTYVFHSKTKSFGVDKRKELITSANSILHEKYGKERFKSLEGILSKLDILEEIRNLVKNH</sequence>
<evidence type="ECO:0000313" key="6">
    <source>
        <dbReference type="Proteomes" id="UP000238196"/>
    </source>
</evidence>
<dbReference type="PANTHER" id="PTHR43179:SF12">
    <property type="entry name" value="GALACTOFURANOSYLTRANSFERASE GLFT2"/>
    <property type="match status" value="1"/>
</dbReference>
<evidence type="ECO:0000313" key="5">
    <source>
        <dbReference type="EMBL" id="PPC74639.1"/>
    </source>
</evidence>
<dbReference type="EMBL" id="PRLP01000143">
    <property type="protein sequence ID" value="PPC74639.1"/>
    <property type="molecule type" value="Genomic_DNA"/>
</dbReference>
<keyword evidence="3" id="KW-0808">Transferase</keyword>
<evidence type="ECO:0000256" key="2">
    <source>
        <dbReference type="ARBA" id="ARBA00022676"/>
    </source>
</evidence>
<accession>A0A2S5KJF5</accession>
<dbReference type="Proteomes" id="UP000238196">
    <property type="component" value="Unassembled WGS sequence"/>
</dbReference>
<dbReference type="OrthoDB" id="9771846at2"/>
<dbReference type="SUPFAM" id="SSF53448">
    <property type="entry name" value="Nucleotide-diphospho-sugar transferases"/>
    <property type="match status" value="1"/>
</dbReference>
<keyword evidence="2" id="KW-0328">Glycosyltransferase</keyword>
<dbReference type="PANTHER" id="PTHR43179">
    <property type="entry name" value="RHAMNOSYLTRANSFERASE WBBL"/>
    <property type="match status" value="1"/>
</dbReference>